<dbReference type="Proteomes" id="UP000027238">
    <property type="component" value="Unassembled WGS sequence"/>
</dbReference>
<evidence type="ECO:0008006" key="10">
    <source>
        <dbReference type="Google" id="ProtNLM"/>
    </source>
</evidence>
<evidence type="ECO:0000256" key="4">
    <source>
        <dbReference type="ARBA" id="ARBA00023136"/>
    </source>
</evidence>
<sequence length="390" mass="40431">MAPSRRKTPGLPGALRHLPVLVLLAAVPVALAKYQNNFDLYPAAAQPCLYAASDASRCDGDTVATMNTCLCSDARGGFVTSSAVCIGRDARATLRTVYQSMSTACSDSKSPIALTEDQFLALGARGATASSLPVTPSATPSAASSSSASRTTFLTTTTGGATVTVTSAPRPSQTSSSSSSSSSGLSTTAKIGVGVGAGVGVAALLGLAAFIWRLKRSRDTHDESHRPMLGGGVGAVGGRDPYHHHHHHHQGPFTEYSPPASVGGTPYVGAAQEYKSENKQAGWRPASAITQSTSPGPGSGGVQTWATNSPHPLYAQPQQQHAWGHHPQAAYAYAPPPQQQQQHQQQGGVFELASIPVASPPQTSQPHPPDAVEMPATEVQPRPARYQYPS</sequence>
<evidence type="ECO:0000256" key="7">
    <source>
        <dbReference type="SAM" id="SignalP"/>
    </source>
</evidence>
<dbReference type="STRING" id="1173701.A0A066XP16"/>
<feature type="transmembrane region" description="Helical" evidence="6">
    <location>
        <begin position="191"/>
        <end position="212"/>
    </location>
</feature>
<reference evidence="9" key="1">
    <citation type="journal article" date="2014" name="Genome Announc.">
        <title>Draft genome sequence of Colletotrichum sublineola, a destructive pathogen of cultivated sorghum.</title>
        <authorList>
            <person name="Baroncelli R."/>
            <person name="Sanz-Martin J.M."/>
            <person name="Rech G.E."/>
            <person name="Sukno S.A."/>
            <person name="Thon M.R."/>
        </authorList>
    </citation>
    <scope>NUCLEOTIDE SEQUENCE [LARGE SCALE GENOMIC DNA]</scope>
    <source>
        <strain evidence="9">TX430BB</strain>
    </source>
</reference>
<feature type="region of interest" description="Disordered" evidence="5">
    <location>
        <begin position="130"/>
        <end position="187"/>
    </location>
</feature>
<dbReference type="AlphaFoldDB" id="A0A066XP16"/>
<protein>
    <recommendedName>
        <fullName evidence="10">Extracellular membrane protein CFEM domain-containing protein</fullName>
    </recommendedName>
</protein>
<evidence type="ECO:0000313" key="9">
    <source>
        <dbReference type="Proteomes" id="UP000027238"/>
    </source>
</evidence>
<name>A0A066XP16_COLSU</name>
<dbReference type="EMBL" id="JMSE01000783">
    <property type="protein sequence ID" value="KDN67720.1"/>
    <property type="molecule type" value="Genomic_DNA"/>
</dbReference>
<keyword evidence="2 6" id="KW-0812">Transmembrane</keyword>
<evidence type="ECO:0000256" key="6">
    <source>
        <dbReference type="SAM" id="Phobius"/>
    </source>
</evidence>
<proteinExistence type="predicted"/>
<dbReference type="HOGENOM" id="CLU_066667_1_0_1"/>
<comment type="subcellular location">
    <subcellularLocation>
        <location evidence="1">Membrane</location>
        <topology evidence="1">Single-pass membrane protein</topology>
    </subcellularLocation>
</comment>
<dbReference type="eggNOG" id="ENOG502R1J4">
    <property type="taxonomic scope" value="Eukaryota"/>
</dbReference>
<dbReference type="InterPro" id="IPR051694">
    <property type="entry name" value="Immunoregulatory_rcpt-like"/>
</dbReference>
<gene>
    <name evidence="8" type="ORF">CSUB01_10642</name>
</gene>
<dbReference type="GO" id="GO:0071944">
    <property type="term" value="C:cell periphery"/>
    <property type="evidence" value="ECO:0007669"/>
    <property type="project" value="UniProtKB-ARBA"/>
</dbReference>
<keyword evidence="4 6" id="KW-0472">Membrane</keyword>
<feature type="compositionally biased region" description="Polar residues" evidence="5">
    <location>
        <begin position="302"/>
        <end position="321"/>
    </location>
</feature>
<keyword evidence="9" id="KW-1185">Reference proteome</keyword>
<evidence type="ECO:0000256" key="3">
    <source>
        <dbReference type="ARBA" id="ARBA00022989"/>
    </source>
</evidence>
<dbReference type="OrthoDB" id="5311469at2759"/>
<organism evidence="8 9">
    <name type="scientific">Colletotrichum sublineola</name>
    <name type="common">Sorghum anthracnose fungus</name>
    <dbReference type="NCBI Taxonomy" id="1173701"/>
    <lineage>
        <taxon>Eukaryota</taxon>
        <taxon>Fungi</taxon>
        <taxon>Dikarya</taxon>
        <taxon>Ascomycota</taxon>
        <taxon>Pezizomycotina</taxon>
        <taxon>Sordariomycetes</taxon>
        <taxon>Hypocreomycetidae</taxon>
        <taxon>Glomerellales</taxon>
        <taxon>Glomerellaceae</taxon>
        <taxon>Colletotrichum</taxon>
        <taxon>Colletotrichum graminicola species complex</taxon>
    </lineage>
</organism>
<comment type="caution">
    <text evidence="8">The sequence shown here is derived from an EMBL/GenBank/DDBJ whole genome shotgun (WGS) entry which is preliminary data.</text>
</comment>
<feature type="compositionally biased region" description="Low complexity" evidence="5">
    <location>
        <begin position="325"/>
        <end position="346"/>
    </location>
</feature>
<feature type="region of interest" description="Disordered" evidence="5">
    <location>
        <begin position="278"/>
        <end position="390"/>
    </location>
</feature>
<keyword evidence="7" id="KW-0732">Signal</keyword>
<dbReference type="GO" id="GO:0016020">
    <property type="term" value="C:membrane"/>
    <property type="evidence" value="ECO:0007669"/>
    <property type="project" value="UniProtKB-SubCell"/>
</dbReference>
<feature type="region of interest" description="Disordered" evidence="5">
    <location>
        <begin position="219"/>
        <end position="259"/>
    </location>
</feature>
<keyword evidence="3 6" id="KW-1133">Transmembrane helix</keyword>
<feature type="chain" id="PRO_5001630552" description="Extracellular membrane protein CFEM domain-containing protein" evidence="7">
    <location>
        <begin position="33"/>
        <end position="390"/>
    </location>
</feature>
<accession>A0A066XP16</accession>
<evidence type="ECO:0000313" key="8">
    <source>
        <dbReference type="EMBL" id="KDN67720.1"/>
    </source>
</evidence>
<feature type="signal peptide" evidence="7">
    <location>
        <begin position="1"/>
        <end position="32"/>
    </location>
</feature>
<evidence type="ECO:0000256" key="1">
    <source>
        <dbReference type="ARBA" id="ARBA00004167"/>
    </source>
</evidence>
<dbReference type="PANTHER" id="PTHR15549">
    <property type="entry name" value="PAIRED IMMUNOGLOBULIN-LIKE TYPE 2 RECEPTOR"/>
    <property type="match status" value="1"/>
</dbReference>
<evidence type="ECO:0000256" key="5">
    <source>
        <dbReference type="SAM" id="MobiDB-lite"/>
    </source>
</evidence>
<evidence type="ECO:0000256" key="2">
    <source>
        <dbReference type="ARBA" id="ARBA00022692"/>
    </source>
</evidence>
<dbReference type="OMA" id="QINACLC"/>